<dbReference type="Gene3D" id="2.160.20.10">
    <property type="entry name" value="Single-stranded right-handed beta-helix, Pectin lyase-like"/>
    <property type="match status" value="2"/>
</dbReference>
<organism evidence="3 4">
    <name type="scientific">Oligosphaera ethanolica</name>
    <dbReference type="NCBI Taxonomy" id="760260"/>
    <lineage>
        <taxon>Bacteria</taxon>
        <taxon>Pseudomonadati</taxon>
        <taxon>Lentisphaerota</taxon>
        <taxon>Oligosphaeria</taxon>
        <taxon>Oligosphaerales</taxon>
        <taxon>Oligosphaeraceae</taxon>
        <taxon>Oligosphaera</taxon>
    </lineage>
</organism>
<dbReference type="Proteomes" id="UP001238163">
    <property type="component" value="Unassembled WGS sequence"/>
</dbReference>
<dbReference type="Gene3D" id="2.60.40.1190">
    <property type="match status" value="1"/>
</dbReference>
<evidence type="ECO:0000313" key="4">
    <source>
        <dbReference type="Proteomes" id="UP001238163"/>
    </source>
</evidence>
<evidence type="ECO:0000313" key="3">
    <source>
        <dbReference type="EMBL" id="MDQ0290197.1"/>
    </source>
</evidence>
<feature type="signal peptide" evidence="1">
    <location>
        <begin position="1"/>
        <end position="22"/>
    </location>
</feature>
<feature type="domain" description="Right handed beta helix" evidence="2">
    <location>
        <begin position="314"/>
        <end position="460"/>
    </location>
</feature>
<dbReference type="SUPFAM" id="SSF49344">
    <property type="entry name" value="CBD9-like"/>
    <property type="match status" value="1"/>
</dbReference>
<dbReference type="AlphaFoldDB" id="A0AAE3VGJ6"/>
<dbReference type="EMBL" id="JAUSVL010000001">
    <property type="protein sequence ID" value="MDQ0290197.1"/>
    <property type="molecule type" value="Genomic_DNA"/>
</dbReference>
<dbReference type="InterPro" id="IPR011050">
    <property type="entry name" value="Pectin_lyase_fold/virulence"/>
</dbReference>
<keyword evidence="4" id="KW-1185">Reference proteome</keyword>
<dbReference type="SMART" id="SM00710">
    <property type="entry name" value="PbH1"/>
    <property type="match status" value="4"/>
</dbReference>
<evidence type="ECO:0000256" key="1">
    <source>
        <dbReference type="SAM" id="SignalP"/>
    </source>
</evidence>
<accession>A0AAE3VGJ6</accession>
<dbReference type="PANTHER" id="PTHR36453">
    <property type="entry name" value="SECRETED PROTEIN-RELATED"/>
    <property type="match status" value="1"/>
</dbReference>
<comment type="caution">
    <text evidence="3">The sequence shown here is derived from an EMBL/GenBank/DDBJ whole genome shotgun (WGS) entry which is preliminary data.</text>
</comment>
<name>A0AAE3VGJ6_9BACT</name>
<gene>
    <name evidence="3" type="ORF">J3R75_002304</name>
</gene>
<dbReference type="InterPro" id="IPR012334">
    <property type="entry name" value="Pectin_lyas_fold"/>
</dbReference>
<keyword evidence="1" id="KW-0732">Signal</keyword>
<dbReference type="InterPro" id="IPR006626">
    <property type="entry name" value="PbH1"/>
</dbReference>
<protein>
    <submittedName>
        <fullName evidence="3">Parallel beta-helix repeat protein</fullName>
    </submittedName>
</protein>
<reference evidence="3" key="1">
    <citation type="submission" date="2023-07" db="EMBL/GenBank/DDBJ databases">
        <title>Genomic Encyclopedia of Type Strains, Phase IV (KMG-IV): sequencing the most valuable type-strain genomes for metagenomic binning, comparative biology and taxonomic classification.</title>
        <authorList>
            <person name="Goeker M."/>
        </authorList>
    </citation>
    <scope>NUCLEOTIDE SEQUENCE</scope>
    <source>
        <strain evidence="3">DSM 24202</strain>
    </source>
</reference>
<dbReference type="RefSeq" id="WP_307261611.1">
    <property type="nucleotide sequence ID" value="NZ_JAUSVL010000001.1"/>
</dbReference>
<feature type="chain" id="PRO_5041902123" evidence="1">
    <location>
        <begin position="23"/>
        <end position="930"/>
    </location>
</feature>
<dbReference type="SUPFAM" id="SSF51126">
    <property type="entry name" value="Pectin lyase-like"/>
    <property type="match status" value="1"/>
</dbReference>
<dbReference type="Pfam" id="PF13229">
    <property type="entry name" value="Beta_helix"/>
    <property type="match status" value="1"/>
</dbReference>
<dbReference type="PANTHER" id="PTHR36453:SF1">
    <property type="entry name" value="RIGHT HANDED BETA HELIX DOMAIN-CONTAINING PROTEIN"/>
    <property type="match status" value="1"/>
</dbReference>
<proteinExistence type="predicted"/>
<sequence length="930" mass="100754">MKNQTLQLAVLTTSLAVFSVMAASYYVGPGGRDDQVGSIEAPFATLERARDAVRAAKTDGVAGPHDVVLLPGRYSLSASFKLGAADAGTASAPVVYRAAEAGTARLLGSTAIPAAAFQPVTDAAVLALLEPAAAAKVLVADLAALGFPAQKEIIARAGGGTTELPELFCNEERMQLARWPDTDWAEVETIIDGGAVPRTGKATASEHPGGIFQYKEDRPARWSVERGIWLRGYWCFDWSESVIKASMLDSAQKRIGLSAPHTYGLRQGNPSPRRWYALNLLEELTRPGEFYVDAAANKLYFWPPADLATARVSLTTNKGALIELDGADDVWLQGLLLEEAGSGISVQNSSRVRIEGCTVRNMHHLGIELRGGREHEVRSCDVHDTGTGGISLFAGDYKTLTRGDSLIENCHIWRFAVHKLTYSNGITLAGVGNTARHNLLHDAPHMAVGGGGNDNIFEYNIVRHVCLAADDSGAYYKGRNPARRGNIVRYNFWHSIGKPMGHGVAAVYFDDGDGGDAVIGNLFFRCGDPGKGSFGTVFSHGGHDLLADNNIFIECKRPLGSSPWNDKRWRDAMNSKLYQDRLTKEVDIRVPPYTTHYPALVGYFDEKLKEPRVSPARRNLLVMCAEPKSGNWQLDDSNWITEEDPGFVDINGGDFNFKADAAVFKHIPGFEPLPLAKMGLYVDRWRRQVEREEWTLPPPRPLPPLKQLRAAARGPVAPKGNAPVFGATRIAAAPRIDGVVDEAEWGGLPAAGAMVLAHHYDGTAVPANRQSRAWLRYDDQALYVLVRSSIDPATSLSGNTWGSDDAVELAVRPLPAAGAALAPAAQRPLISVVRAYGNGFLWFGMTPDAADDPLNQEPAPCAFAASRPAPGEWVAELAIPFSKIDLAAGQPGRCAFNITVRKAKDDLWVMWESTRGHSFNADAAGILEWK</sequence>
<evidence type="ECO:0000259" key="2">
    <source>
        <dbReference type="Pfam" id="PF13229"/>
    </source>
</evidence>
<dbReference type="InterPro" id="IPR039448">
    <property type="entry name" value="Beta_helix"/>
</dbReference>